<feature type="transmembrane region" description="Helical" evidence="1">
    <location>
        <begin position="21"/>
        <end position="50"/>
    </location>
</feature>
<dbReference type="EMBL" id="JAUBDJ010000002">
    <property type="protein sequence ID" value="MDW0116186.1"/>
    <property type="molecule type" value="Genomic_DNA"/>
</dbReference>
<keyword evidence="3" id="KW-1185">Reference proteome</keyword>
<reference evidence="2 3" key="1">
    <citation type="submission" date="2023-06" db="EMBL/GenBank/DDBJ databases">
        <title>Sporosarcina sp. nov., isolated from Korean traditional fermented seafood 'Jeotgal'.</title>
        <authorList>
            <person name="Yang A.I."/>
            <person name="Shin N.-R."/>
        </authorList>
    </citation>
    <scope>NUCLEOTIDE SEQUENCE [LARGE SCALE GENOMIC DNA]</scope>
    <source>
        <strain evidence="2 3">KCTC43456</strain>
    </source>
</reference>
<dbReference type="AlphaFoldDB" id="A0AAW9AAH3"/>
<keyword evidence="1" id="KW-1133">Transmembrane helix</keyword>
<dbReference type="Proteomes" id="UP001271648">
    <property type="component" value="Unassembled WGS sequence"/>
</dbReference>
<comment type="caution">
    <text evidence="2">The sequence shown here is derived from an EMBL/GenBank/DDBJ whole genome shotgun (WGS) entry which is preliminary data.</text>
</comment>
<keyword evidence="1" id="KW-0812">Transmembrane</keyword>
<protein>
    <submittedName>
        <fullName evidence="2">Uncharacterized protein</fullName>
    </submittedName>
</protein>
<evidence type="ECO:0000313" key="3">
    <source>
        <dbReference type="Proteomes" id="UP001271648"/>
    </source>
</evidence>
<keyword evidence="1" id="KW-0472">Membrane</keyword>
<feature type="transmembrane region" description="Helical" evidence="1">
    <location>
        <begin position="62"/>
        <end position="91"/>
    </location>
</feature>
<feature type="transmembrane region" description="Helical" evidence="1">
    <location>
        <begin position="130"/>
        <end position="148"/>
    </location>
</feature>
<sequence length="408" mass="44671">MTSVMSESTYKSTHSKSGLHRGAVLGFALLVLLSYQSPIFLVGGFILFLLVTSLHMVWKMLIFIALLSIVLFILPFLAPLAIILMIILFILRIGYVINNWRPIVLGLLLYGSSIPLFFSTQAYSYLYSNTMEPFIVSIIGAAFLHFGLKWVYGYGYSTKMALGIMGSVPLVILAFILPFLKLHLPTPEVFFEAAPNAVPAGEPVIIANEVRPVPVGQIVSTEPVISAVEPRLALTGHTAPAEPVLYQPAEVRSVIGAHTQTDLNDQPKPVQYPIVNQPVHEVPTGILPMLNGFVQINPNIFAGIDVVQDGVVQMKTHSNIFGGQDIYGTSGQKMAFTQPNLFGGETLVNTENQTLLNTQKNVLGGHDIFDTHNQKLGYTTSTVNGTIEMYDKNGKHIGTMRDNTLSMK</sequence>
<name>A0AAW9AAH3_9BACL</name>
<gene>
    <name evidence="2" type="ORF">QTL97_04520</name>
</gene>
<evidence type="ECO:0000313" key="2">
    <source>
        <dbReference type="EMBL" id="MDW0116186.1"/>
    </source>
</evidence>
<feature type="transmembrane region" description="Helical" evidence="1">
    <location>
        <begin position="103"/>
        <end position="124"/>
    </location>
</feature>
<evidence type="ECO:0000256" key="1">
    <source>
        <dbReference type="SAM" id="Phobius"/>
    </source>
</evidence>
<proteinExistence type="predicted"/>
<accession>A0AAW9AAH3</accession>
<dbReference type="RefSeq" id="WP_283732881.1">
    <property type="nucleotide sequence ID" value="NZ_CP125968.1"/>
</dbReference>
<organism evidence="2 3">
    <name type="scientific">Sporosarcina thermotolerans</name>
    <dbReference type="NCBI Taxonomy" id="633404"/>
    <lineage>
        <taxon>Bacteria</taxon>
        <taxon>Bacillati</taxon>
        <taxon>Bacillota</taxon>
        <taxon>Bacilli</taxon>
        <taxon>Bacillales</taxon>
        <taxon>Caryophanaceae</taxon>
        <taxon>Sporosarcina</taxon>
    </lineage>
</organism>
<feature type="transmembrane region" description="Helical" evidence="1">
    <location>
        <begin position="160"/>
        <end position="180"/>
    </location>
</feature>